<dbReference type="Pfam" id="PF10509">
    <property type="entry name" value="GalKase_gal_bdg"/>
    <property type="match status" value="1"/>
</dbReference>
<protein>
    <recommendedName>
        <fullName evidence="3">Galactokinase N-terminal domain-containing protein</fullName>
    </recommendedName>
</protein>
<dbReference type="GO" id="GO:0005524">
    <property type="term" value="F:ATP binding"/>
    <property type="evidence" value="ECO:0007669"/>
    <property type="project" value="UniProtKB-KW"/>
</dbReference>
<name>A0A1L7D1Y5_9CORY</name>
<reference evidence="4 5" key="1">
    <citation type="submission" date="2014-08" db="EMBL/GenBank/DDBJ databases">
        <title>Complete genome sequence of Corynebacterium phocae M408/89/1(T)(=DSM 44612(T)), isolated from the common seal (Phoca vitulina).</title>
        <authorList>
            <person name="Ruckert C."/>
            <person name="Albersmeier A."/>
            <person name="Winkler A."/>
            <person name="Kalinowski J."/>
        </authorList>
    </citation>
    <scope>NUCLEOTIDE SEQUENCE [LARGE SCALE GENOMIC DNA]</scope>
    <source>
        <strain evidence="4 5">M408/89/1</strain>
    </source>
</reference>
<evidence type="ECO:0000313" key="4">
    <source>
        <dbReference type="EMBL" id="APT92155.1"/>
    </source>
</evidence>
<evidence type="ECO:0000259" key="3">
    <source>
        <dbReference type="Pfam" id="PF10509"/>
    </source>
</evidence>
<keyword evidence="1" id="KW-0547">Nucleotide-binding</keyword>
<dbReference type="EMBL" id="CP009249">
    <property type="protein sequence ID" value="APT92155.1"/>
    <property type="molecule type" value="Genomic_DNA"/>
</dbReference>
<accession>A0A1L7D1Y5</accession>
<evidence type="ECO:0000256" key="1">
    <source>
        <dbReference type="ARBA" id="ARBA00022741"/>
    </source>
</evidence>
<dbReference type="InterPro" id="IPR014721">
    <property type="entry name" value="Ribsml_uS5_D2-typ_fold_subgr"/>
</dbReference>
<dbReference type="InterPro" id="IPR020568">
    <property type="entry name" value="Ribosomal_Su5_D2-typ_SF"/>
</dbReference>
<evidence type="ECO:0000256" key="2">
    <source>
        <dbReference type="ARBA" id="ARBA00022840"/>
    </source>
</evidence>
<keyword evidence="2" id="KW-0067">ATP-binding</keyword>
<dbReference type="PRINTS" id="PR00959">
    <property type="entry name" value="MEVGALKINASE"/>
</dbReference>
<sequence length="419" mass="43947">MPLWSAPSSPIAKRARALHVETFNTPAQAVATANGTWVLAGEHSDYYGGVTVVGLCDLQVAAAVSPRVDNKIVVTVRQPDGTTVRETSLDEIAALAAAQQPKTDEDGKPVLPPPPTGDLCVRAAGMVWAMVGRQMLSRETTGYSVAVVSDIPVHAGLGVGPATDAAISLALAGEPESNRAAPMRTRLSDTCFQVMTLFAKEPALRARHTAALRGTGVDATVIDYADGSVTHAPHPVGRRLAGFVIAVPGAAPDSSAEIRQRQQFIADASQAFGTDNLRLLPDCSQRVLDWLKAYHKVNGHKGVPSISEGHNWLRFFEEETQRSAAAARALRSNQDQMLYTALADSQRDIQAVFGLDSASALGELALKRGAVSAHAACAGMANAVVALVPVARAKNFAADLAADGLDVIELRPGAPAAHV</sequence>
<proteinExistence type="predicted"/>
<dbReference type="KEGG" id="cpho:CPHO_03815"/>
<dbReference type="GO" id="GO:0005975">
    <property type="term" value="P:carbohydrate metabolic process"/>
    <property type="evidence" value="ECO:0007669"/>
    <property type="project" value="UniProtKB-ARBA"/>
</dbReference>
<organism evidence="4 5">
    <name type="scientific">Corynebacterium phocae</name>
    <dbReference type="NCBI Taxonomy" id="161895"/>
    <lineage>
        <taxon>Bacteria</taxon>
        <taxon>Bacillati</taxon>
        <taxon>Actinomycetota</taxon>
        <taxon>Actinomycetes</taxon>
        <taxon>Mycobacteriales</taxon>
        <taxon>Corynebacteriaceae</taxon>
        <taxon>Corynebacterium</taxon>
    </lineage>
</organism>
<evidence type="ECO:0000313" key="5">
    <source>
        <dbReference type="Proteomes" id="UP000185491"/>
    </source>
</evidence>
<gene>
    <name evidence="4" type="ORF">CPHO_03815</name>
</gene>
<dbReference type="OrthoDB" id="4427597at2"/>
<dbReference type="Gene3D" id="3.30.230.10">
    <property type="match status" value="1"/>
</dbReference>
<dbReference type="AlphaFoldDB" id="A0A1L7D1Y5"/>
<dbReference type="SUPFAM" id="SSF54211">
    <property type="entry name" value="Ribosomal protein S5 domain 2-like"/>
    <property type="match status" value="1"/>
</dbReference>
<dbReference type="RefSeq" id="WP_075733349.1">
    <property type="nucleotide sequence ID" value="NZ_CP009249.1"/>
</dbReference>
<dbReference type="Proteomes" id="UP000185491">
    <property type="component" value="Chromosome"/>
</dbReference>
<dbReference type="STRING" id="161895.CPHO_03815"/>
<dbReference type="InterPro" id="IPR019539">
    <property type="entry name" value="GalKase_N"/>
</dbReference>
<keyword evidence="5" id="KW-1185">Reference proteome</keyword>
<feature type="domain" description="Galactokinase N-terminal" evidence="3">
    <location>
        <begin position="18"/>
        <end position="66"/>
    </location>
</feature>